<proteinExistence type="predicted"/>
<accession>A0AA35ZDQ8</accession>
<name>A0AA35ZDQ8_LACSI</name>
<gene>
    <name evidence="1" type="ORF">LSALG_LOCUS29834</name>
</gene>
<dbReference type="AlphaFoldDB" id="A0AA35ZDQ8"/>
<reference evidence="1" key="1">
    <citation type="submission" date="2023-04" db="EMBL/GenBank/DDBJ databases">
        <authorList>
            <person name="Vijverberg K."/>
            <person name="Xiong W."/>
            <person name="Schranz E."/>
        </authorList>
    </citation>
    <scope>NUCLEOTIDE SEQUENCE</scope>
</reference>
<organism evidence="1 2">
    <name type="scientific">Lactuca saligna</name>
    <name type="common">Willowleaf lettuce</name>
    <dbReference type="NCBI Taxonomy" id="75948"/>
    <lineage>
        <taxon>Eukaryota</taxon>
        <taxon>Viridiplantae</taxon>
        <taxon>Streptophyta</taxon>
        <taxon>Embryophyta</taxon>
        <taxon>Tracheophyta</taxon>
        <taxon>Spermatophyta</taxon>
        <taxon>Magnoliopsida</taxon>
        <taxon>eudicotyledons</taxon>
        <taxon>Gunneridae</taxon>
        <taxon>Pentapetalae</taxon>
        <taxon>asterids</taxon>
        <taxon>campanulids</taxon>
        <taxon>Asterales</taxon>
        <taxon>Asteraceae</taxon>
        <taxon>Cichorioideae</taxon>
        <taxon>Cichorieae</taxon>
        <taxon>Lactucinae</taxon>
        <taxon>Lactuca</taxon>
    </lineage>
</organism>
<keyword evidence="2" id="KW-1185">Reference proteome</keyword>
<sequence>MVSRYQGNPKEVSNDNEFFSHVARIPDAMLKKVDPTNVVLIDYMTTIDSKVETGKLLTKEVKVSKKTTKPDELVSKVVIKPVEPFVIKPTSVTIPSKTGVFQILKLKYEPTSPEKTVIIPPEVSSAKSSHEEVRTSNITTNVSDTDVNVIMGEGDLSNNSTSTRVSCTIKDSESRILEKVDHADQTLELRINSFNSKYVGVVKELNNIQKEGHTLFVMGVKKVREDVNLKLQVLFYDTVREVAVVQKDDANLLWGGYFDAQRFEGVAA</sequence>
<protein>
    <submittedName>
        <fullName evidence="1">Uncharacterized protein</fullName>
    </submittedName>
</protein>
<evidence type="ECO:0000313" key="2">
    <source>
        <dbReference type="Proteomes" id="UP001177003"/>
    </source>
</evidence>
<evidence type="ECO:0000313" key="1">
    <source>
        <dbReference type="EMBL" id="CAI9290648.1"/>
    </source>
</evidence>
<dbReference type="EMBL" id="OX465082">
    <property type="protein sequence ID" value="CAI9290648.1"/>
    <property type="molecule type" value="Genomic_DNA"/>
</dbReference>
<dbReference type="Proteomes" id="UP001177003">
    <property type="component" value="Chromosome 6"/>
</dbReference>